<comment type="caution">
    <text evidence="3">The sequence shown here is derived from an EMBL/GenBank/DDBJ whole genome shotgun (WGS) entry which is preliminary data.</text>
</comment>
<evidence type="ECO:0000313" key="4">
    <source>
        <dbReference type="Proteomes" id="UP001589667"/>
    </source>
</evidence>
<reference evidence="3 4" key="1">
    <citation type="submission" date="2024-09" db="EMBL/GenBank/DDBJ databases">
        <authorList>
            <person name="Sun Q."/>
            <person name="Mori K."/>
        </authorList>
    </citation>
    <scope>NUCLEOTIDE SEQUENCE [LARGE SCALE GENOMIC DNA]</scope>
    <source>
        <strain evidence="3 4">JCM 14321</strain>
    </source>
</reference>
<feature type="region of interest" description="Disordered" evidence="1">
    <location>
        <begin position="325"/>
        <end position="344"/>
    </location>
</feature>
<feature type="transmembrane region" description="Helical" evidence="2">
    <location>
        <begin position="292"/>
        <end position="315"/>
    </location>
</feature>
<feature type="transmembrane region" description="Helical" evidence="2">
    <location>
        <begin position="12"/>
        <end position="38"/>
    </location>
</feature>
<keyword evidence="2" id="KW-0812">Transmembrane</keyword>
<evidence type="ECO:0000313" key="3">
    <source>
        <dbReference type="EMBL" id="MFB9643475.1"/>
    </source>
</evidence>
<gene>
    <name evidence="3" type="ORF">ACFFQV_14345</name>
</gene>
<keyword evidence="2" id="KW-1133">Transmembrane helix</keyword>
<organism evidence="3 4">
    <name type="scientific">Agromyces lapidis</name>
    <dbReference type="NCBI Taxonomy" id="279574"/>
    <lineage>
        <taxon>Bacteria</taxon>
        <taxon>Bacillati</taxon>
        <taxon>Actinomycetota</taxon>
        <taxon>Actinomycetes</taxon>
        <taxon>Micrococcales</taxon>
        <taxon>Microbacteriaceae</taxon>
        <taxon>Agromyces</taxon>
    </lineage>
</organism>
<sequence length="344" mass="36597">MDRLALFADPGILIAALFSLPLFSLVIAGFIAGLVLAFSRSRVAEEAGSDAFSGVTATRFRPEVLTLSIGAIAVIIGCAVENIVRGYVLNLTDIVEWWQFATPVFAVLLVTLTLLGVIVLRRRTPDAPVLSTLRRTWASFGSRVAFIGAGAIAVTLIATTIGAGVASSSDDRGRFIYLSIPVPNTEISSLELWFYGWSFGVPVLICTAFLIAAVWAVLHVNAARPFLRPETVASESTMRAGIATATARLASAGMLLALGGAWRFIARSGTASQLGIEGDPNLYDTTWQYAELAVLAGWLAPFAEIAGFVLLLLVASRVRRTRRPQPDASDIAAGADDVEKSANR</sequence>
<name>A0ABV5ST08_9MICO</name>
<accession>A0ABV5ST08</accession>
<evidence type="ECO:0000256" key="1">
    <source>
        <dbReference type="SAM" id="MobiDB-lite"/>
    </source>
</evidence>
<dbReference type="EMBL" id="JBHMBL010000003">
    <property type="protein sequence ID" value="MFB9643475.1"/>
    <property type="molecule type" value="Genomic_DNA"/>
</dbReference>
<feature type="transmembrane region" description="Helical" evidence="2">
    <location>
        <begin position="140"/>
        <end position="165"/>
    </location>
</feature>
<feature type="transmembrane region" description="Helical" evidence="2">
    <location>
        <begin position="100"/>
        <end position="120"/>
    </location>
</feature>
<keyword evidence="4" id="KW-1185">Reference proteome</keyword>
<evidence type="ECO:0000256" key="2">
    <source>
        <dbReference type="SAM" id="Phobius"/>
    </source>
</evidence>
<dbReference type="RefSeq" id="WP_157425241.1">
    <property type="nucleotide sequence ID" value="NZ_BAAANI010000004.1"/>
</dbReference>
<keyword evidence="2" id="KW-0472">Membrane</keyword>
<feature type="transmembrane region" description="Helical" evidence="2">
    <location>
        <begin position="245"/>
        <end position="265"/>
    </location>
</feature>
<feature type="transmembrane region" description="Helical" evidence="2">
    <location>
        <begin position="192"/>
        <end position="218"/>
    </location>
</feature>
<protein>
    <submittedName>
        <fullName evidence="3">Uncharacterized protein</fullName>
    </submittedName>
</protein>
<dbReference type="Proteomes" id="UP001589667">
    <property type="component" value="Unassembled WGS sequence"/>
</dbReference>
<proteinExistence type="predicted"/>
<feature type="transmembrane region" description="Helical" evidence="2">
    <location>
        <begin position="64"/>
        <end position="88"/>
    </location>
</feature>